<organism evidence="5 7">
    <name type="scientific">Billgrantia kenyensis</name>
    <dbReference type="NCBI Taxonomy" id="321266"/>
    <lineage>
        <taxon>Bacteria</taxon>
        <taxon>Pseudomonadati</taxon>
        <taxon>Pseudomonadota</taxon>
        <taxon>Gammaproteobacteria</taxon>
        <taxon>Oceanospirillales</taxon>
        <taxon>Halomonadaceae</taxon>
        <taxon>Billgrantia</taxon>
    </lineage>
</organism>
<evidence type="ECO:0000256" key="2">
    <source>
        <dbReference type="ARBA" id="ARBA00023125"/>
    </source>
</evidence>
<dbReference type="Gene3D" id="1.10.10.10">
    <property type="entry name" value="Winged helix-like DNA-binding domain superfamily/Winged helix DNA-binding domain"/>
    <property type="match status" value="1"/>
</dbReference>
<keyword evidence="2" id="KW-0238">DNA-binding</keyword>
<dbReference type="InterPro" id="IPR036388">
    <property type="entry name" value="WH-like_DNA-bd_sf"/>
</dbReference>
<dbReference type="CDD" id="cd06170">
    <property type="entry name" value="LuxR_C_like"/>
    <property type="match status" value="1"/>
</dbReference>
<dbReference type="SUPFAM" id="SSF46894">
    <property type="entry name" value="C-terminal effector domain of the bipartite response regulators"/>
    <property type="match status" value="1"/>
</dbReference>
<keyword evidence="8" id="KW-1185">Reference proteome</keyword>
<dbReference type="EMBL" id="JABFUB010000018">
    <property type="protein sequence ID" value="MCG6663232.1"/>
    <property type="molecule type" value="Genomic_DNA"/>
</dbReference>
<reference evidence="6 8" key="1">
    <citation type="submission" date="2020-05" db="EMBL/GenBank/DDBJ databases">
        <title>Comparative genomic analysis of denitrifying bacteria from Halomonas genus.</title>
        <authorList>
            <person name="Wang L."/>
            <person name="Shao Z."/>
        </authorList>
    </citation>
    <scope>NUCLEOTIDE SEQUENCE [LARGE SCALE GENOMIC DNA]</scope>
    <source>
        <strain evidence="6 8">DSM 17331</strain>
    </source>
</reference>
<dbReference type="GO" id="GO:0003677">
    <property type="term" value="F:DNA binding"/>
    <property type="evidence" value="ECO:0007669"/>
    <property type="project" value="UniProtKB-KW"/>
</dbReference>
<reference evidence="5 7" key="2">
    <citation type="submission" date="2020-07" db="EMBL/GenBank/DDBJ databases">
        <title>Identification of Halomonas strains.</title>
        <authorList>
            <person name="Xiao Z."/>
            <person name="Shen J."/>
        </authorList>
    </citation>
    <scope>NUCLEOTIDE SEQUENCE [LARGE SCALE GENOMIC DNA]</scope>
    <source>
        <strain evidence="5 7">DSM 17331</strain>
    </source>
</reference>
<dbReference type="GO" id="GO:0006355">
    <property type="term" value="P:regulation of DNA-templated transcription"/>
    <property type="evidence" value="ECO:0007669"/>
    <property type="project" value="InterPro"/>
</dbReference>
<dbReference type="PANTHER" id="PTHR44688:SF16">
    <property type="entry name" value="DNA-BINDING TRANSCRIPTIONAL ACTIVATOR DEVR_DOSR"/>
    <property type="match status" value="1"/>
</dbReference>
<dbReference type="EMBL" id="JACEFT010000022">
    <property type="protein sequence ID" value="MBA2780316.1"/>
    <property type="molecule type" value="Genomic_DNA"/>
</dbReference>
<sequence length="128" mass="13931">MAAGYGLHAGFACSYAQEHSGVITVCSINVDSNVLQSVAQWALSNVMPALHTATSCIRQHKSIRPLTARELEVLKWSSEGKTVWEIGVILNLSEGTVKFHLNNIYRKLNVSNRAQAIAAAAYQGLICF</sequence>
<dbReference type="Proteomes" id="UP000814353">
    <property type="component" value="Unassembled WGS sequence"/>
</dbReference>
<dbReference type="PROSITE" id="PS00622">
    <property type="entry name" value="HTH_LUXR_1"/>
    <property type="match status" value="1"/>
</dbReference>
<dbReference type="Proteomes" id="UP000518091">
    <property type="component" value="Unassembled WGS sequence"/>
</dbReference>
<evidence type="ECO:0000259" key="4">
    <source>
        <dbReference type="PROSITE" id="PS50043"/>
    </source>
</evidence>
<dbReference type="PRINTS" id="PR00038">
    <property type="entry name" value="HTHLUXR"/>
</dbReference>
<protein>
    <recommendedName>
        <fullName evidence="4">HTH luxR-type domain-containing protein</fullName>
    </recommendedName>
</protein>
<dbReference type="InterPro" id="IPR000792">
    <property type="entry name" value="Tscrpt_reg_LuxR_C"/>
</dbReference>
<evidence type="ECO:0000313" key="8">
    <source>
        <dbReference type="Proteomes" id="UP000814353"/>
    </source>
</evidence>
<gene>
    <name evidence="5" type="ORF">H1D44_15610</name>
    <name evidence="6" type="ORF">HOP48_16995</name>
</gene>
<accession>A0A7V9W3C9</accession>
<evidence type="ECO:0000313" key="7">
    <source>
        <dbReference type="Proteomes" id="UP000518091"/>
    </source>
</evidence>
<dbReference type="Pfam" id="PF00196">
    <property type="entry name" value="GerE"/>
    <property type="match status" value="1"/>
</dbReference>
<evidence type="ECO:0000256" key="1">
    <source>
        <dbReference type="ARBA" id="ARBA00023015"/>
    </source>
</evidence>
<dbReference type="PANTHER" id="PTHR44688">
    <property type="entry name" value="DNA-BINDING TRANSCRIPTIONAL ACTIVATOR DEVR_DOSR"/>
    <property type="match status" value="1"/>
</dbReference>
<evidence type="ECO:0000256" key="3">
    <source>
        <dbReference type="ARBA" id="ARBA00023163"/>
    </source>
</evidence>
<proteinExistence type="predicted"/>
<dbReference type="InterPro" id="IPR016032">
    <property type="entry name" value="Sig_transdc_resp-reg_C-effctor"/>
</dbReference>
<evidence type="ECO:0000313" key="6">
    <source>
        <dbReference type="EMBL" id="MCG6663232.1"/>
    </source>
</evidence>
<dbReference type="AlphaFoldDB" id="A0A7V9W3C9"/>
<evidence type="ECO:0000313" key="5">
    <source>
        <dbReference type="EMBL" id="MBA2780316.1"/>
    </source>
</evidence>
<dbReference type="PROSITE" id="PS50043">
    <property type="entry name" value="HTH_LUXR_2"/>
    <property type="match status" value="1"/>
</dbReference>
<name>A0A7V9W3C9_9GAMM</name>
<comment type="caution">
    <text evidence="5">The sequence shown here is derived from an EMBL/GenBank/DDBJ whole genome shotgun (WGS) entry which is preliminary data.</text>
</comment>
<dbReference type="SMART" id="SM00421">
    <property type="entry name" value="HTH_LUXR"/>
    <property type="match status" value="1"/>
</dbReference>
<feature type="domain" description="HTH luxR-type" evidence="4">
    <location>
        <begin position="59"/>
        <end position="124"/>
    </location>
</feature>
<keyword evidence="3" id="KW-0804">Transcription</keyword>
<keyword evidence="1" id="KW-0805">Transcription regulation</keyword>